<feature type="compositionally biased region" description="Acidic residues" evidence="9">
    <location>
        <begin position="261"/>
        <end position="272"/>
    </location>
</feature>
<dbReference type="SMART" id="SM00353">
    <property type="entry name" value="HLH"/>
    <property type="match status" value="1"/>
</dbReference>
<gene>
    <name evidence="12" type="ORF">Taro_022430</name>
</gene>
<evidence type="ECO:0000256" key="1">
    <source>
        <dbReference type="ARBA" id="ARBA00004123"/>
    </source>
</evidence>
<organism evidence="12 13">
    <name type="scientific">Colocasia esculenta</name>
    <name type="common">Wild taro</name>
    <name type="synonym">Arum esculentum</name>
    <dbReference type="NCBI Taxonomy" id="4460"/>
    <lineage>
        <taxon>Eukaryota</taxon>
        <taxon>Viridiplantae</taxon>
        <taxon>Streptophyta</taxon>
        <taxon>Embryophyta</taxon>
        <taxon>Tracheophyta</taxon>
        <taxon>Spermatophyta</taxon>
        <taxon>Magnoliopsida</taxon>
        <taxon>Liliopsida</taxon>
        <taxon>Araceae</taxon>
        <taxon>Aroideae</taxon>
        <taxon>Colocasieae</taxon>
        <taxon>Colocasia</taxon>
    </lineage>
</organism>
<dbReference type="Pfam" id="PF22754">
    <property type="entry name" value="bHLH-TF_ACT-like_plant"/>
    <property type="match status" value="1"/>
</dbReference>
<accession>A0A843UUE7</accession>
<dbReference type="PROSITE" id="PS51671">
    <property type="entry name" value="ACT"/>
    <property type="match status" value="1"/>
</dbReference>
<dbReference type="PROSITE" id="PS50888">
    <property type="entry name" value="BHLH"/>
    <property type="match status" value="1"/>
</dbReference>
<feature type="coiled-coil region" evidence="8">
    <location>
        <begin position="222"/>
        <end position="249"/>
    </location>
</feature>
<dbReference type="InterPro" id="IPR036638">
    <property type="entry name" value="HLH_DNA-bd_sf"/>
</dbReference>
<evidence type="ECO:0000256" key="5">
    <source>
        <dbReference type="ARBA" id="ARBA00023125"/>
    </source>
</evidence>
<evidence type="ECO:0000256" key="9">
    <source>
        <dbReference type="SAM" id="MobiDB-lite"/>
    </source>
</evidence>
<feature type="domain" description="ACT" evidence="11">
    <location>
        <begin position="294"/>
        <end position="360"/>
    </location>
</feature>
<dbReference type="PANTHER" id="PTHR45959:SF2">
    <property type="entry name" value="BHLH TRANSCRIPTION FACTOR"/>
    <property type="match status" value="1"/>
</dbReference>
<dbReference type="GO" id="GO:0046983">
    <property type="term" value="F:protein dimerization activity"/>
    <property type="evidence" value="ECO:0007669"/>
    <property type="project" value="InterPro"/>
</dbReference>
<evidence type="ECO:0000256" key="4">
    <source>
        <dbReference type="ARBA" id="ARBA00023015"/>
    </source>
</evidence>
<keyword evidence="8" id="KW-0175">Coiled coil</keyword>
<feature type="region of interest" description="Disordered" evidence="9">
    <location>
        <begin position="258"/>
        <end position="283"/>
    </location>
</feature>
<evidence type="ECO:0000313" key="13">
    <source>
        <dbReference type="Proteomes" id="UP000652761"/>
    </source>
</evidence>
<dbReference type="FunFam" id="4.10.280.10:FF:000095">
    <property type="entry name" value="Basic helix-loop-helix family protein"/>
    <property type="match status" value="1"/>
</dbReference>
<reference evidence="12" key="1">
    <citation type="submission" date="2017-07" db="EMBL/GenBank/DDBJ databases">
        <title>Taro Niue Genome Assembly and Annotation.</title>
        <authorList>
            <person name="Atibalentja N."/>
            <person name="Keating K."/>
            <person name="Fields C.J."/>
        </authorList>
    </citation>
    <scope>NUCLEOTIDE SEQUENCE</scope>
    <source>
        <strain evidence="12">Niue_2</strain>
        <tissue evidence="12">Leaf</tissue>
    </source>
</reference>
<keyword evidence="6" id="KW-0804">Transcription</keyword>
<comment type="subunit">
    <text evidence="3">Homodimer.</text>
</comment>
<proteinExistence type="inferred from homology"/>
<comment type="similarity">
    <text evidence="2">Belongs to the bHLH protein family.</text>
</comment>
<evidence type="ECO:0000259" key="10">
    <source>
        <dbReference type="PROSITE" id="PS50888"/>
    </source>
</evidence>
<dbReference type="AlphaFoldDB" id="A0A843UUE7"/>
<name>A0A843UUE7_COLES</name>
<keyword evidence="4" id="KW-0805">Transcription regulation</keyword>
<dbReference type="GO" id="GO:0005634">
    <property type="term" value="C:nucleus"/>
    <property type="evidence" value="ECO:0007669"/>
    <property type="project" value="UniProtKB-SubCell"/>
</dbReference>
<evidence type="ECO:0000313" key="12">
    <source>
        <dbReference type="EMBL" id="MQL89852.1"/>
    </source>
</evidence>
<keyword evidence="5" id="KW-0238">DNA-binding</keyword>
<evidence type="ECO:0000256" key="8">
    <source>
        <dbReference type="SAM" id="Coils"/>
    </source>
</evidence>
<dbReference type="CDD" id="cd11452">
    <property type="entry name" value="bHLH_AtNAI1_like"/>
    <property type="match status" value="1"/>
</dbReference>
<comment type="caution">
    <text evidence="12">The sequence shown here is derived from an EMBL/GenBank/DDBJ whole genome shotgun (WGS) entry which is preliminary data.</text>
</comment>
<dbReference type="PANTHER" id="PTHR45959">
    <property type="entry name" value="BHLH TRANSCRIPTION FACTOR"/>
    <property type="match status" value="1"/>
</dbReference>
<comment type="subcellular location">
    <subcellularLocation>
        <location evidence="1">Nucleus</location>
    </subcellularLocation>
</comment>
<protein>
    <submittedName>
        <fullName evidence="12">Uncharacterized protein</fullName>
    </submittedName>
</protein>
<dbReference type="InterPro" id="IPR002912">
    <property type="entry name" value="ACT_dom"/>
</dbReference>
<evidence type="ECO:0000256" key="6">
    <source>
        <dbReference type="ARBA" id="ARBA00023163"/>
    </source>
</evidence>
<dbReference type="Pfam" id="PF00010">
    <property type="entry name" value="HLH"/>
    <property type="match status" value="1"/>
</dbReference>
<keyword evidence="13" id="KW-1185">Reference proteome</keyword>
<dbReference type="Proteomes" id="UP000652761">
    <property type="component" value="Unassembled WGS sequence"/>
</dbReference>
<evidence type="ECO:0000256" key="2">
    <source>
        <dbReference type="ARBA" id="ARBA00005510"/>
    </source>
</evidence>
<sequence length="360" mass="38981">MELSSVRWISDLGMDDPTFIGQCELSSLDQITSQHIAAAFGDDFQSSFSSESYTSYPTFTTPHRSTAANTFSCSSMEASRTGGGAAERPAKLLETSGWCSRNAADQVSAAAAVPDASSPSILSFGANQEAASGPPHFLRGFVGAPAKPKEEMGFSINQATKRAYESMAVQGAKRINGGSRPPSHAQDHIIAERKRREKLSQRFIALSAIVPGLKKMDKASVLGDAIKYMKQLQERVKALEEQSTKSRVESAVLVKKSQLPVDDDTSSSDENFDGSQRGKPMPEIEAKLSDKSVLVRIHCEKRSGVLVKVLSEIEKLHLTVVNTSSIPFAGSSLDITTDEEFSMSLKDLVKHLNTACRQFV</sequence>
<dbReference type="InterPro" id="IPR052610">
    <property type="entry name" value="bHLH_transcription_regulator"/>
</dbReference>
<evidence type="ECO:0000256" key="7">
    <source>
        <dbReference type="ARBA" id="ARBA00023242"/>
    </source>
</evidence>
<feature type="domain" description="BHLH" evidence="10">
    <location>
        <begin position="183"/>
        <end position="232"/>
    </location>
</feature>
<dbReference type="EMBL" id="NMUH01001183">
    <property type="protein sequence ID" value="MQL89852.1"/>
    <property type="molecule type" value="Genomic_DNA"/>
</dbReference>
<dbReference type="Gene3D" id="4.10.280.10">
    <property type="entry name" value="Helix-loop-helix DNA-binding domain"/>
    <property type="match status" value="1"/>
</dbReference>
<dbReference type="GO" id="GO:0006355">
    <property type="term" value="P:regulation of DNA-templated transcription"/>
    <property type="evidence" value="ECO:0007669"/>
    <property type="project" value="UniProtKB-ARBA"/>
</dbReference>
<dbReference type="GO" id="GO:0003677">
    <property type="term" value="F:DNA binding"/>
    <property type="evidence" value="ECO:0007669"/>
    <property type="project" value="UniProtKB-KW"/>
</dbReference>
<keyword evidence="7" id="KW-0539">Nucleus</keyword>
<dbReference type="InterPro" id="IPR054502">
    <property type="entry name" value="bHLH-TF_ACT-like_plant"/>
</dbReference>
<evidence type="ECO:0000259" key="11">
    <source>
        <dbReference type="PROSITE" id="PS51671"/>
    </source>
</evidence>
<evidence type="ECO:0000256" key="3">
    <source>
        <dbReference type="ARBA" id="ARBA00011738"/>
    </source>
</evidence>
<dbReference type="OrthoDB" id="690068at2759"/>
<dbReference type="SUPFAM" id="SSF47459">
    <property type="entry name" value="HLH, helix-loop-helix DNA-binding domain"/>
    <property type="match status" value="1"/>
</dbReference>
<dbReference type="InterPro" id="IPR011598">
    <property type="entry name" value="bHLH_dom"/>
</dbReference>